<keyword evidence="2" id="KW-0560">Oxidoreductase</keyword>
<dbReference type="GO" id="GO:0050661">
    <property type="term" value="F:NADP binding"/>
    <property type="evidence" value="ECO:0007669"/>
    <property type="project" value="InterPro"/>
</dbReference>
<feature type="domain" description="Glyceraldehyde 3-phosphate dehydrogenase NAD(P) binding" evidence="3">
    <location>
        <begin position="4"/>
        <end position="155"/>
    </location>
</feature>
<dbReference type="InterPro" id="IPR020828">
    <property type="entry name" value="GlycerAld_3-P_DH_NAD(P)-bd"/>
</dbReference>
<accession>A0A381VP24</accession>
<dbReference type="AlphaFoldDB" id="A0A381VP24"/>
<dbReference type="FunFam" id="3.30.360.10:FF:000002">
    <property type="entry name" value="Glyceraldehyde-3-phosphate dehydrogenase"/>
    <property type="match status" value="1"/>
</dbReference>
<dbReference type="GO" id="GO:0006006">
    <property type="term" value="P:glucose metabolic process"/>
    <property type="evidence" value="ECO:0007669"/>
    <property type="project" value="InterPro"/>
</dbReference>
<dbReference type="FunFam" id="3.40.50.720:FF:000001">
    <property type="entry name" value="Glyceraldehyde-3-phosphate dehydrogenase"/>
    <property type="match status" value="1"/>
</dbReference>
<evidence type="ECO:0000259" key="3">
    <source>
        <dbReference type="SMART" id="SM00846"/>
    </source>
</evidence>
<dbReference type="GO" id="GO:0051287">
    <property type="term" value="F:NAD binding"/>
    <property type="evidence" value="ECO:0007669"/>
    <property type="project" value="InterPro"/>
</dbReference>
<dbReference type="PANTHER" id="PTHR43148">
    <property type="entry name" value="GLYCERALDEHYDE-3-PHOSPHATE DEHYDROGENASE 2"/>
    <property type="match status" value="1"/>
</dbReference>
<dbReference type="Gene3D" id="3.40.50.720">
    <property type="entry name" value="NAD(P)-binding Rossmann-like Domain"/>
    <property type="match status" value="1"/>
</dbReference>
<name>A0A381VP24_9ZZZZ</name>
<dbReference type="InterPro" id="IPR020829">
    <property type="entry name" value="GlycerAld_3-P_DH_cat"/>
</dbReference>
<comment type="similarity">
    <text evidence="1">Belongs to the glyceraldehyde-3-phosphate dehydrogenase family.</text>
</comment>
<dbReference type="CDD" id="cd05214">
    <property type="entry name" value="GAPDH_I_N"/>
    <property type="match status" value="1"/>
</dbReference>
<dbReference type="Pfam" id="PF02800">
    <property type="entry name" value="Gp_dh_C"/>
    <property type="match status" value="1"/>
</dbReference>
<dbReference type="Gene3D" id="3.30.360.10">
    <property type="entry name" value="Dihydrodipicolinate Reductase, domain 2"/>
    <property type="match status" value="1"/>
</dbReference>
<dbReference type="InterPro" id="IPR036291">
    <property type="entry name" value="NAD(P)-bd_dom_sf"/>
</dbReference>
<reference evidence="4" key="1">
    <citation type="submission" date="2018-05" db="EMBL/GenBank/DDBJ databases">
        <authorList>
            <person name="Lanie J.A."/>
            <person name="Ng W.-L."/>
            <person name="Kazmierczak K.M."/>
            <person name="Andrzejewski T.M."/>
            <person name="Davidsen T.M."/>
            <person name="Wayne K.J."/>
            <person name="Tettelin H."/>
            <person name="Glass J.I."/>
            <person name="Rusch D."/>
            <person name="Podicherti R."/>
            <person name="Tsui H.-C.T."/>
            <person name="Winkler M.E."/>
        </authorList>
    </citation>
    <scope>NUCLEOTIDE SEQUENCE</scope>
</reference>
<dbReference type="NCBIfam" id="TIGR01534">
    <property type="entry name" value="GAPDH-I"/>
    <property type="match status" value="1"/>
</dbReference>
<dbReference type="GO" id="GO:0016620">
    <property type="term" value="F:oxidoreductase activity, acting on the aldehyde or oxo group of donors, NAD or NADP as acceptor"/>
    <property type="evidence" value="ECO:0007669"/>
    <property type="project" value="InterPro"/>
</dbReference>
<dbReference type="PRINTS" id="PR00078">
    <property type="entry name" value="G3PDHDRGNASE"/>
</dbReference>
<dbReference type="CDD" id="cd18126">
    <property type="entry name" value="GAPDH_I_C"/>
    <property type="match status" value="1"/>
</dbReference>
<evidence type="ECO:0000256" key="2">
    <source>
        <dbReference type="ARBA" id="ARBA00023002"/>
    </source>
</evidence>
<dbReference type="InterPro" id="IPR006424">
    <property type="entry name" value="Glyceraldehyde-3-P_DH_1"/>
</dbReference>
<dbReference type="SUPFAM" id="SSF55347">
    <property type="entry name" value="Glyceraldehyde-3-phosphate dehydrogenase-like, C-terminal domain"/>
    <property type="match status" value="1"/>
</dbReference>
<protein>
    <recommendedName>
        <fullName evidence="3">Glyceraldehyde 3-phosphate dehydrogenase NAD(P) binding domain-containing protein</fullName>
    </recommendedName>
</protein>
<dbReference type="SMART" id="SM00846">
    <property type="entry name" value="Gp_dh_N"/>
    <property type="match status" value="1"/>
</dbReference>
<evidence type="ECO:0000313" key="4">
    <source>
        <dbReference type="EMBL" id="SVA41387.1"/>
    </source>
</evidence>
<organism evidence="4">
    <name type="scientific">marine metagenome</name>
    <dbReference type="NCBI Taxonomy" id="408172"/>
    <lineage>
        <taxon>unclassified sequences</taxon>
        <taxon>metagenomes</taxon>
        <taxon>ecological metagenomes</taxon>
    </lineage>
</organism>
<dbReference type="EMBL" id="UINC01009224">
    <property type="protein sequence ID" value="SVA41387.1"/>
    <property type="molecule type" value="Genomic_DNA"/>
</dbReference>
<sequence>MAKTKIGINGFGRIGRQVFRSIKERYPDTLEVVAINDVGDTETNAHLLKFDSTYGRYPGTVKCEDGSLKIDGQKISSSSDRDPSEILWCDTGVELVIECTGVFTDAIKAAGHMRGGAKKVIISAPAKNEDLTVVLGVNDSQYNPATHHIISNASCTTNCVAPMAKVMNDTFGIESALMSTIHAYTNDQNILDQNHKDLRRARAAANSIIPTTTGAAKAVTLVIPELDGKIDGMAYRVPVITGSVTDLTMKLTNNASLADVNDAYRKASMDEKLHGILGYSDEPLVSVDYIGNSNSCTIDSLATASVGGEFVKVVGWYDNEWGYSCRTADLANLMARKGIG</sequence>
<dbReference type="PIRSF" id="PIRSF000149">
    <property type="entry name" value="GAP_DH"/>
    <property type="match status" value="1"/>
</dbReference>
<evidence type="ECO:0000256" key="1">
    <source>
        <dbReference type="ARBA" id="ARBA00007406"/>
    </source>
</evidence>
<gene>
    <name evidence="4" type="ORF">METZ01_LOCUS94241</name>
</gene>
<proteinExistence type="inferred from homology"/>
<dbReference type="SUPFAM" id="SSF51735">
    <property type="entry name" value="NAD(P)-binding Rossmann-fold domains"/>
    <property type="match status" value="1"/>
</dbReference>
<dbReference type="InterPro" id="IPR020831">
    <property type="entry name" value="GlycerAld/Erythrose_P_DH"/>
</dbReference>
<dbReference type="Pfam" id="PF00044">
    <property type="entry name" value="Gp_dh_N"/>
    <property type="match status" value="1"/>
</dbReference>